<dbReference type="KEGG" id="dwd:DSCW_50280"/>
<dbReference type="RefSeq" id="WP_155306338.1">
    <property type="nucleotide sequence ID" value="NZ_AP021875.1"/>
</dbReference>
<protein>
    <recommendedName>
        <fullName evidence="1">DAGKc domain-containing protein</fullName>
    </recommendedName>
</protein>
<dbReference type="Gene3D" id="3.40.50.10330">
    <property type="entry name" value="Probable inorganic polyphosphate/atp-NAD kinase, domain 1"/>
    <property type="match status" value="1"/>
</dbReference>
<evidence type="ECO:0000313" key="2">
    <source>
        <dbReference type="EMBL" id="BBO77611.1"/>
    </source>
</evidence>
<dbReference type="InterPro" id="IPR001206">
    <property type="entry name" value="Diacylglycerol_kinase_cat_dom"/>
</dbReference>
<organism evidence="2 3">
    <name type="scientific">Desulfosarcina widdelii</name>
    <dbReference type="NCBI Taxonomy" id="947919"/>
    <lineage>
        <taxon>Bacteria</taxon>
        <taxon>Pseudomonadati</taxon>
        <taxon>Thermodesulfobacteriota</taxon>
        <taxon>Desulfobacteria</taxon>
        <taxon>Desulfobacterales</taxon>
        <taxon>Desulfosarcinaceae</taxon>
        <taxon>Desulfosarcina</taxon>
    </lineage>
</organism>
<dbReference type="GO" id="GO:0016301">
    <property type="term" value="F:kinase activity"/>
    <property type="evidence" value="ECO:0007669"/>
    <property type="project" value="InterPro"/>
</dbReference>
<dbReference type="PANTHER" id="PTHR12358">
    <property type="entry name" value="SPHINGOSINE KINASE"/>
    <property type="match status" value="1"/>
</dbReference>
<dbReference type="PROSITE" id="PS50146">
    <property type="entry name" value="DAGK"/>
    <property type="match status" value="1"/>
</dbReference>
<dbReference type="SUPFAM" id="SSF111331">
    <property type="entry name" value="NAD kinase/diacylglycerol kinase-like"/>
    <property type="match status" value="1"/>
</dbReference>
<feature type="domain" description="DAGKc" evidence="1">
    <location>
        <begin position="2"/>
        <end position="131"/>
    </location>
</feature>
<reference evidence="2 3" key="1">
    <citation type="submission" date="2019-11" db="EMBL/GenBank/DDBJ databases">
        <title>Comparative genomics of hydrocarbon-degrading Desulfosarcina strains.</title>
        <authorList>
            <person name="Watanabe M."/>
            <person name="Kojima H."/>
            <person name="Fukui M."/>
        </authorList>
    </citation>
    <scope>NUCLEOTIDE SEQUENCE [LARGE SCALE GENOMIC DNA]</scope>
    <source>
        <strain evidence="2 3">PP31</strain>
    </source>
</reference>
<evidence type="ECO:0000313" key="3">
    <source>
        <dbReference type="Proteomes" id="UP000427769"/>
    </source>
</evidence>
<dbReference type="OrthoDB" id="142078at2"/>
<dbReference type="AlphaFoldDB" id="A0A5K7ZD04"/>
<sequence>MKSMPRYAILANPASGNLSMSRRYALLKKAADLLRADIHGLDTASAEAFSQCAREQAERCDVLVVAGGDGTFSLAINAVETPSTAMAFLPFGTGNALTYALGYRGGTEAIAARIRAGRMHSCDLIDCGGRKKGFMVSLGIDGAQIRRYEQYRRRGYGGLSAHIRAGLRAYFQDYRPTGAWITVDDASRRVRRLTSFMVVKQPFFGMGLQAVPRACWSDGHLHTLTLASGLPGIVGGLLTGFTVGNRCGDYRRGKTVTVKLNAPLTLQIDGDVGWSANRFTFSVLAGAIRLKY</sequence>
<accession>A0A5K7ZD04</accession>
<dbReference type="PANTHER" id="PTHR12358:SF54">
    <property type="entry name" value="SPHINGOSINE KINASE RELATED PROTEIN"/>
    <property type="match status" value="1"/>
</dbReference>
<name>A0A5K7ZD04_9BACT</name>
<dbReference type="InterPro" id="IPR050187">
    <property type="entry name" value="Lipid_Phosphate_FormReg"/>
</dbReference>
<dbReference type="Proteomes" id="UP000427769">
    <property type="component" value="Chromosome"/>
</dbReference>
<dbReference type="EMBL" id="AP021875">
    <property type="protein sequence ID" value="BBO77611.1"/>
    <property type="molecule type" value="Genomic_DNA"/>
</dbReference>
<keyword evidence="3" id="KW-1185">Reference proteome</keyword>
<dbReference type="Pfam" id="PF00781">
    <property type="entry name" value="DAGK_cat"/>
    <property type="match status" value="1"/>
</dbReference>
<dbReference type="Gene3D" id="2.60.200.40">
    <property type="match status" value="1"/>
</dbReference>
<gene>
    <name evidence="2" type="ORF">DSCW_50280</name>
</gene>
<dbReference type="InterPro" id="IPR016064">
    <property type="entry name" value="NAD/diacylglycerol_kinase_sf"/>
</dbReference>
<evidence type="ECO:0000259" key="1">
    <source>
        <dbReference type="PROSITE" id="PS50146"/>
    </source>
</evidence>
<dbReference type="InterPro" id="IPR017438">
    <property type="entry name" value="ATP-NAD_kinase_N"/>
</dbReference>
<proteinExistence type="predicted"/>